<proteinExistence type="predicted"/>
<dbReference type="EMBL" id="GBRH01227315">
    <property type="protein sequence ID" value="JAD70580.1"/>
    <property type="molecule type" value="Transcribed_RNA"/>
</dbReference>
<reference evidence="1" key="2">
    <citation type="journal article" date="2015" name="Data Brief">
        <title>Shoot transcriptome of the giant reed, Arundo donax.</title>
        <authorList>
            <person name="Barrero R.A."/>
            <person name="Guerrero F.D."/>
            <person name="Moolhuijzen P."/>
            <person name="Goolsby J.A."/>
            <person name="Tidwell J."/>
            <person name="Bellgard S.E."/>
            <person name="Bellgard M.I."/>
        </authorList>
    </citation>
    <scope>NUCLEOTIDE SEQUENCE</scope>
    <source>
        <tissue evidence="1">Shoot tissue taken approximately 20 cm above the soil surface</tissue>
    </source>
</reference>
<sequence>MPIRDVVLRGKEVEIF</sequence>
<protein>
    <submittedName>
        <fullName evidence="1">Uncharacterized protein</fullName>
    </submittedName>
</protein>
<evidence type="ECO:0000313" key="1">
    <source>
        <dbReference type="EMBL" id="JAD70580.1"/>
    </source>
</evidence>
<name>A0A0A9CB09_ARUDO</name>
<accession>A0A0A9CB09</accession>
<reference evidence="1" key="1">
    <citation type="submission" date="2014-09" db="EMBL/GenBank/DDBJ databases">
        <authorList>
            <person name="Magalhaes I.L.F."/>
            <person name="Oliveira U."/>
            <person name="Santos F.R."/>
            <person name="Vidigal T.H.D.A."/>
            <person name="Brescovit A.D."/>
            <person name="Santos A.J."/>
        </authorList>
    </citation>
    <scope>NUCLEOTIDE SEQUENCE</scope>
    <source>
        <tissue evidence="1">Shoot tissue taken approximately 20 cm above the soil surface</tissue>
    </source>
</reference>
<dbReference type="AlphaFoldDB" id="A0A0A9CB09"/>
<organism evidence="1">
    <name type="scientific">Arundo donax</name>
    <name type="common">Giant reed</name>
    <name type="synonym">Donax arundinaceus</name>
    <dbReference type="NCBI Taxonomy" id="35708"/>
    <lineage>
        <taxon>Eukaryota</taxon>
        <taxon>Viridiplantae</taxon>
        <taxon>Streptophyta</taxon>
        <taxon>Embryophyta</taxon>
        <taxon>Tracheophyta</taxon>
        <taxon>Spermatophyta</taxon>
        <taxon>Magnoliopsida</taxon>
        <taxon>Liliopsida</taxon>
        <taxon>Poales</taxon>
        <taxon>Poaceae</taxon>
        <taxon>PACMAD clade</taxon>
        <taxon>Arundinoideae</taxon>
        <taxon>Arundineae</taxon>
        <taxon>Arundo</taxon>
    </lineage>
</organism>